<accession>A0A6A4SB31</accession>
<comment type="caution">
    <text evidence="2">The sequence shown here is derived from an EMBL/GenBank/DDBJ whole genome shotgun (WGS) entry which is preliminary data.</text>
</comment>
<name>A0A6A4SB31_SCOMX</name>
<feature type="compositionally biased region" description="Basic and acidic residues" evidence="1">
    <location>
        <begin position="53"/>
        <end position="64"/>
    </location>
</feature>
<feature type="compositionally biased region" description="Basic and acidic residues" evidence="1">
    <location>
        <begin position="18"/>
        <end position="44"/>
    </location>
</feature>
<protein>
    <submittedName>
        <fullName evidence="2">Uncharacterized protein</fullName>
    </submittedName>
</protein>
<evidence type="ECO:0000313" key="3">
    <source>
        <dbReference type="Proteomes" id="UP000438429"/>
    </source>
</evidence>
<feature type="compositionally biased region" description="Basic and acidic residues" evidence="1">
    <location>
        <begin position="72"/>
        <end position="90"/>
    </location>
</feature>
<sequence length="176" mass="20351">MSVSGRAPSPGFQTSDGSVRRRGEGRSQKHESFKIKIPLPEHELNGVSSAGIGERKSIILESNRRRGGNRQTGERETERGRSEAGHDLQSEIKPGSVCSTRSRRRRPYADICRRSPERRRLIMHERELRDPRRQRCRINTKLSLHSVFGREEEEKLFLFKATRRLRPERIPVTSNI</sequence>
<dbReference type="AlphaFoldDB" id="A0A6A4SB31"/>
<evidence type="ECO:0000256" key="1">
    <source>
        <dbReference type="SAM" id="MobiDB-lite"/>
    </source>
</evidence>
<evidence type="ECO:0000313" key="2">
    <source>
        <dbReference type="EMBL" id="KAF0029829.1"/>
    </source>
</evidence>
<feature type="region of interest" description="Disordered" evidence="1">
    <location>
        <begin position="1"/>
        <end position="103"/>
    </location>
</feature>
<proteinExistence type="predicted"/>
<dbReference type="Proteomes" id="UP000438429">
    <property type="component" value="Unassembled WGS sequence"/>
</dbReference>
<reference evidence="2 3" key="1">
    <citation type="submission" date="2019-06" db="EMBL/GenBank/DDBJ databases">
        <title>Draft genomes of female and male turbot (Scophthalmus maximus).</title>
        <authorList>
            <person name="Xu H."/>
            <person name="Xu X.-W."/>
            <person name="Shao C."/>
            <person name="Chen S."/>
        </authorList>
    </citation>
    <scope>NUCLEOTIDE SEQUENCE [LARGE SCALE GENOMIC DNA]</scope>
    <source>
        <strain evidence="2">Ysfricsl-2016a</strain>
        <tissue evidence="2">Blood</tissue>
    </source>
</reference>
<dbReference type="EMBL" id="VEVO01000016">
    <property type="protein sequence ID" value="KAF0029829.1"/>
    <property type="molecule type" value="Genomic_DNA"/>
</dbReference>
<organism evidence="2 3">
    <name type="scientific">Scophthalmus maximus</name>
    <name type="common">Turbot</name>
    <name type="synonym">Psetta maxima</name>
    <dbReference type="NCBI Taxonomy" id="52904"/>
    <lineage>
        <taxon>Eukaryota</taxon>
        <taxon>Metazoa</taxon>
        <taxon>Chordata</taxon>
        <taxon>Craniata</taxon>
        <taxon>Vertebrata</taxon>
        <taxon>Euteleostomi</taxon>
        <taxon>Actinopterygii</taxon>
        <taxon>Neopterygii</taxon>
        <taxon>Teleostei</taxon>
        <taxon>Neoteleostei</taxon>
        <taxon>Acanthomorphata</taxon>
        <taxon>Carangaria</taxon>
        <taxon>Pleuronectiformes</taxon>
        <taxon>Pleuronectoidei</taxon>
        <taxon>Scophthalmidae</taxon>
        <taxon>Scophthalmus</taxon>
    </lineage>
</organism>
<gene>
    <name evidence="2" type="ORF">F2P81_018934</name>
</gene>